<evidence type="ECO:0000313" key="3">
    <source>
        <dbReference type="Proteomes" id="UP000245678"/>
    </source>
</evidence>
<dbReference type="Proteomes" id="UP000245678">
    <property type="component" value="Unassembled WGS sequence"/>
</dbReference>
<feature type="chain" id="PRO_5016454775" description="Peptidase M48-like protein" evidence="1">
    <location>
        <begin position="25"/>
        <end position="364"/>
    </location>
</feature>
<comment type="caution">
    <text evidence="2">The sequence shown here is derived from an EMBL/GenBank/DDBJ whole genome shotgun (WGS) entry which is preliminary data.</text>
</comment>
<keyword evidence="1" id="KW-0732">Signal</keyword>
<gene>
    <name evidence="2" type="ORF">LX99_04893</name>
</gene>
<evidence type="ECO:0000313" key="2">
    <source>
        <dbReference type="EMBL" id="PWK67673.1"/>
    </source>
</evidence>
<dbReference type="InterPro" id="IPR043754">
    <property type="entry name" value="DUF5700"/>
</dbReference>
<feature type="signal peptide" evidence="1">
    <location>
        <begin position="1"/>
        <end position="24"/>
    </location>
</feature>
<proteinExistence type="predicted"/>
<sequence>MKNLFLKSIFALITLFLVQIKSQAQQINTDALDAYWQLVDQLKKGDTLACEKWQAFLQLPGNKQYVANQAFSPRFLETYRKALQTAYMPQNADRLKKMMEHPFDNWIVYKANQYKINEAALKTYAQGLKKPAYLDSMYKQAWAWLPKRLQTKSPSTSIFFIGIDNDAIVQGDTIVFTTWSAFNDDKLRYGILGGHELHHVLRKGGDFGVVKPAHEALLYLLSNILNEGTADMVDKKTQLSNLDKIPTEFHFDDMLLNHPDSIIKQIDTAMQALADTKEAKFMTVKQARKLINYSSGHDPGYFMADIIVRNGFKSDLINNIQNPFYFIYLYNKAAKKDKQHPPVISDKAIACCRNLEKLYWPRRG</sequence>
<dbReference type="RefSeq" id="WP_109610700.1">
    <property type="nucleotide sequence ID" value="NZ_QGHA01000018.1"/>
</dbReference>
<name>A0A316GVE2_9SPHI</name>
<accession>A0A316GVE2</accession>
<protein>
    <recommendedName>
        <fullName evidence="4">Peptidase M48-like protein</fullName>
    </recommendedName>
</protein>
<reference evidence="2 3" key="1">
    <citation type="submission" date="2018-05" db="EMBL/GenBank/DDBJ databases">
        <title>Genomic Encyclopedia of Archaeal and Bacterial Type Strains, Phase II (KMG-II): from individual species to whole genera.</title>
        <authorList>
            <person name="Goeker M."/>
        </authorList>
    </citation>
    <scope>NUCLEOTIDE SEQUENCE [LARGE SCALE GENOMIC DNA]</scope>
    <source>
        <strain evidence="2 3">DSM 19975</strain>
    </source>
</reference>
<dbReference type="Pfam" id="PF18958">
    <property type="entry name" value="DUF5700"/>
    <property type="match status" value="1"/>
</dbReference>
<dbReference type="AlphaFoldDB" id="A0A316GVE2"/>
<evidence type="ECO:0008006" key="4">
    <source>
        <dbReference type="Google" id="ProtNLM"/>
    </source>
</evidence>
<dbReference type="EMBL" id="QGHA01000018">
    <property type="protein sequence ID" value="PWK67673.1"/>
    <property type="molecule type" value="Genomic_DNA"/>
</dbReference>
<organism evidence="2 3">
    <name type="scientific">Mucilaginibacter oryzae</name>
    <dbReference type="NCBI Taxonomy" id="468058"/>
    <lineage>
        <taxon>Bacteria</taxon>
        <taxon>Pseudomonadati</taxon>
        <taxon>Bacteroidota</taxon>
        <taxon>Sphingobacteriia</taxon>
        <taxon>Sphingobacteriales</taxon>
        <taxon>Sphingobacteriaceae</taxon>
        <taxon>Mucilaginibacter</taxon>
    </lineage>
</organism>
<evidence type="ECO:0000256" key="1">
    <source>
        <dbReference type="SAM" id="SignalP"/>
    </source>
</evidence>
<keyword evidence="3" id="KW-1185">Reference proteome</keyword>